<comment type="cofactor">
    <cofactor evidence="1 5">
        <name>pyridoxal 5'-phosphate</name>
        <dbReference type="ChEBI" id="CHEBI:597326"/>
    </cofactor>
</comment>
<evidence type="ECO:0000256" key="1">
    <source>
        <dbReference type="ARBA" id="ARBA00001933"/>
    </source>
</evidence>
<dbReference type="GO" id="GO:0019346">
    <property type="term" value="P:transsulfuration"/>
    <property type="evidence" value="ECO:0007669"/>
    <property type="project" value="InterPro"/>
</dbReference>
<gene>
    <name evidence="6" type="ORF">B0T18DRAFT_375729</name>
</gene>
<dbReference type="InterPro" id="IPR000277">
    <property type="entry name" value="Cys/Met-Metab_PyrdxlP-dep_enz"/>
</dbReference>
<keyword evidence="2 5" id="KW-0663">Pyridoxal phosphate</keyword>
<sequence length="553" mass="60714">MLTIATPELLVLGGAVPPGDAHAVSVQLPTWADTVGWSVREPRVVNALLTGYPRFMIPRTVTSLSKRIAKKCLEGGGFKSQSVDKFFVLLVSTYRHAALCQRSLRQKMEPGVEPSDIAVMEISWDGTVTRVDGQPEAETASPGLGKEPIFAITHPTELQLSARYFWQHTGFGISSRRSDFWLEQGPFGPEEEEVEVPVGPYDANEVNTARAAMRSRIAAGNSAPEENVFLYSGGMAAITETAMAIQTLRDPEQNSSCCAAVFGFLYVDTFKVLTNILGYETTLYKYSDADVDQLEDRLRAGDRLDVVFTEFPGNPLLQCPDLGRLYKLSIKYKFLLVVDDTVGCYANVSLIASCDIICTSLTKMFSGGCNVMGGSAVVSPHSPFADDMRAAMQAGYQPGQWFPADVLVMEKNSRDFVERTRRASANAAAVAYMLRNDPLVEEVYYPKGSPTQHIYDSYKLPEGGYGFLMSFRFRSSERAAAFYDALETAKGPSLGTNFTLSCAYTILAHPHEMEWAASYGVVKELIRISIGLEGEDWLKARVQAALDAASRVD</sequence>
<dbReference type="Proteomes" id="UP001172155">
    <property type="component" value="Unassembled WGS sequence"/>
</dbReference>
<reference evidence="6" key="1">
    <citation type="submission" date="2023-06" db="EMBL/GenBank/DDBJ databases">
        <title>Genome-scale phylogeny and comparative genomics of the fungal order Sordariales.</title>
        <authorList>
            <consortium name="Lawrence Berkeley National Laboratory"/>
            <person name="Hensen N."/>
            <person name="Bonometti L."/>
            <person name="Westerberg I."/>
            <person name="Brannstrom I.O."/>
            <person name="Guillou S."/>
            <person name="Cros-Aarteil S."/>
            <person name="Calhoun S."/>
            <person name="Haridas S."/>
            <person name="Kuo A."/>
            <person name="Mondo S."/>
            <person name="Pangilinan J."/>
            <person name="Riley R."/>
            <person name="LaButti K."/>
            <person name="Andreopoulos B."/>
            <person name="Lipzen A."/>
            <person name="Chen C."/>
            <person name="Yanf M."/>
            <person name="Daum C."/>
            <person name="Ng V."/>
            <person name="Clum A."/>
            <person name="Steindorff A."/>
            <person name="Ohm R."/>
            <person name="Martin F."/>
            <person name="Silar P."/>
            <person name="Natvig D."/>
            <person name="Lalanne C."/>
            <person name="Gautier V."/>
            <person name="Ament-velasquez S.L."/>
            <person name="Kruys A."/>
            <person name="Hutchinson M.I."/>
            <person name="Powell A.J."/>
            <person name="Barry K."/>
            <person name="Miller A.N."/>
            <person name="Grigoriev I.V."/>
            <person name="Debuchy R."/>
            <person name="Gladieux P."/>
            <person name="Thoren M.H."/>
            <person name="Johannesson H."/>
        </authorList>
    </citation>
    <scope>NUCLEOTIDE SEQUENCE</scope>
    <source>
        <strain evidence="6">SMH3187-1</strain>
    </source>
</reference>
<dbReference type="PANTHER" id="PTHR42699:SF1">
    <property type="entry name" value="CYSTATHIONINE GAMMA-SYNTHASE-RELATED"/>
    <property type="match status" value="1"/>
</dbReference>
<evidence type="ECO:0000313" key="7">
    <source>
        <dbReference type="Proteomes" id="UP001172155"/>
    </source>
</evidence>
<accession>A0AA40EE69</accession>
<dbReference type="AlphaFoldDB" id="A0AA40EE69"/>
<dbReference type="SUPFAM" id="SSF53383">
    <property type="entry name" value="PLP-dependent transferases"/>
    <property type="match status" value="1"/>
</dbReference>
<dbReference type="InterPro" id="IPR015421">
    <property type="entry name" value="PyrdxlP-dep_Trfase_major"/>
</dbReference>
<dbReference type="InterPro" id="IPR015424">
    <property type="entry name" value="PyrdxlP-dep_Trfase"/>
</dbReference>
<dbReference type="Gene3D" id="3.90.1150.10">
    <property type="entry name" value="Aspartate Aminotransferase, domain 1"/>
    <property type="match status" value="1"/>
</dbReference>
<comment type="pathway">
    <text evidence="3">Amino-acid biosynthesis; L-methionine biosynthesis via de novo pathway.</text>
</comment>
<dbReference type="Pfam" id="PF01053">
    <property type="entry name" value="Cys_Met_Meta_PP"/>
    <property type="match status" value="1"/>
</dbReference>
<dbReference type="PANTHER" id="PTHR42699">
    <property type="match status" value="1"/>
</dbReference>
<comment type="caution">
    <text evidence="6">The sequence shown here is derived from an EMBL/GenBank/DDBJ whole genome shotgun (WGS) entry which is preliminary data.</text>
</comment>
<evidence type="ECO:0000256" key="3">
    <source>
        <dbReference type="ARBA" id="ARBA00034478"/>
    </source>
</evidence>
<dbReference type="InterPro" id="IPR051750">
    <property type="entry name" value="Trans-sulfuration_enzymes"/>
</dbReference>
<evidence type="ECO:0000256" key="4">
    <source>
        <dbReference type="ARBA" id="ARBA00061376"/>
    </source>
</evidence>
<dbReference type="InterPro" id="IPR015422">
    <property type="entry name" value="PyrdxlP-dep_Trfase_small"/>
</dbReference>
<protein>
    <submittedName>
        <fullName evidence="6">Cystathionine gamma-synthase/beta-lyase</fullName>
    </submittedName>
</protein>
<dbReference type="FunFam" id="3.90.1150.10:FF:000063">
    <property type="entry name" value="Probable cystathionine gamma-synthase"/>
    <property type="match status" value="1"/>
</dbReference>
<evidence type="ECO:0000256" key="5">
    <source>
        <dbReference type="RuleBase" id="RU362118"/>
    </source>
</evidence>
<comment type="similarity">
    <text evidence="4">Belongs to the trans-sulfuration enzymes family. MET7 subfamily.</text>
</comment>
<evidence type="ECO:0000256" key="2">
    <source>
        <dbReference type="ARBA" id="ARBA00022898"/>
    </source>
</evidence>
<name>A0AA40EE69_9PEZI</name>
<dbReference type="Gene3D" id="3.40.640.10">
    <property type="entry name" value="Type I PLP-dependent aspartate aminotransferase-like (Major domain)"/>
    <property type="match status" value="1"/>
</dbReference>
<dbReference type="GO" id="GO:0003962">
    <property type="term" value="F:cystathionine gamma-synthase activity"/>
    <property type="evidence" value="ECO:0007669"/>
    <property type="project" value="TreeGrafter"/>
</dbReference>
<keyword evidence="7" id="KW-1185">Reference proteome</keyword>
<dbReference type="GO" id="GO:0030170">
    <property type="term" value="F:pyridoxal phosphate binding"/>
    <property type="evidence" value="ECO:0007669"/>
    <property type="project" value="InterPro"/>
</dbReference>
<organism evidence="6 7">
    <name type="scientific">Schizothecium vesticola</name>
    <dbReference type="NCBI Taxonomy" id="314040"/>
    <lineage>
        <taxon>Eukaryota</taxon>
        <taxon>Fungi</taxon>
        <taxon>Dikarya</taxon>
        <taxon>Ascomycota</taxon>
        <taxon>Pezizomycotina</taxon>
        <taxon>Sordariomycetes</taxon>
        <taxon>Sordariomycetidae</taxon>
        <taxon>Sordariales</taxon>
        <taxon>Schizotheciaceae</taxon>
        <taxon>Schizothecium</taxon>
    </lineage>
</organism>
<evidence type="ECO:0000313" key="6">
    <source>
        <dbReference type="EMBL" id="KAK0738169.1"/>
    </source>
</evidence>
<proteinExistence type="inferred from homology"/>
<dbReference type="EMBL" id="JAUKUD010000007">
    <property type="protein sequence ID" value="KAK0738169.1"/>
    <property type="molecule type" value="Genomic_DNA"/>
</dbReference>